<comment type="caution">
    <text evidence="1">The sequence shown here is derived from an EMBL/GenBank/DDBJ whole genome shotgun (WGS) entry which is preliminary data.</text>
</comment>
<gene>
    <name evidence="1" type="ORF">K5L39_15885</name>
</gene>
<dbReference type="EMBL" id="JAYJJQ010000016">
    <property type="protein sequence ID" value="MEB3070666.1"/>
    <property type="molecule type" value="Genomic_DNA"/>
</dbReference>
<dbReference type="RefSeq" id="WP_329779583.1">
    <property type="nucleotide sequence ID" value="NZ_JAYJJQ010000016.1"/>
</dbReference>
<evidence type="ECO:0000313" key="2">
    <source>
        <dbReference type="Proteomes" id="UP001299283"/>
    </source>
</evidence>
<proteinExistence type="predicted"/>
<evidence type="ECO:0000313" key="1">
    <source>
        <dbReference type="EMBL" id="MEB3070666.1"/>
    </source>
</evidence>
<name>A0ABU5Z0Q9_9MYCO</name>
<protein>
    <submittedName>
        <fullName evidence="1">Uncharacterized protein</fullName>
    </submittedName>
</protein>
<sequence length="84" mass="9137">MNRDPVDPIPPEAMLGASDWDDEDLLTVTEATTRLDGEIAAARKRVQQAEGAQASDALAAERLRLQQLVAAAERIWSAQARAPR</sequence>
<organism evidence="1 2">
    <name type="scientific">[Mycobacterium] vasticus</name>
    <dbReference type="NCBI Taxonomy" id="2875777"/>
    <lineage>
        <taxon>Bacteria</taxon>
        <taxon>Bacillati</taxon>
        <taxon>Actinomycetota</taxon>
        <taxon>Actinomycetes</taxon>
        <taxon>Mycobacteriales</taxon>
        <taxon>Mycobacteriaceae</taxon>
        <taxon>Mycolicibacter</taxon>
    </lineage>
</organism>
<reference evidence="1 2" key="1">
    <citation type="submission" date="2023-12" db="EMBL/GenBank/DDBJ databases">
        <title>Description of new species of Mycobacterium terrae complex isolated from sewage at the Sao Paulo Zoological Park Foundation in Brazil.</title>
        <authorList>
            <person name="Romagnoli C.L."/>
            <person name="Conceicao E.C."/>
            <person name="Machado E."/>
            <person name="Barreto L.B.P.F."/>
            <person name="Sharma A."/>
            <person name="Silva N.M."/>
            <person name="Marques L.E."/>
            <person name="Juliana M.A."/>
            <person name="Lourenco M.C.S."/>
            <person name="Digiampietri L.A."/>
            <person name="Suffys P.N."/>
            <person name="Viana-Niero C."/>
        </authorList>
    </citation>
    <scope>NUCLEOTIDE SEQUENCE [LARGE SCALE GENOMIC DNA]</scope>
    <source>
        <strain evidence="1 2">MYC017</strain>
    </source>
</reference>
<dbReference type="Proteomes" id="UP001299283">
    <property type="component" value="Unassembled WGS sequence"/>
</dbReference>
<keyword evidence="2" id="KW-1185">Reference proteome</keyword>
<accession>A0ABU5Z0Q9</accession>